<gene>
    <name evidence="2" type="ORF">ROS62_05580</name>
</gene>
<feature type="transmembrane region" description="Helical" evidence="1">
    <location>
        <begin position="75"/>
        <end position="96"/>
    </location>
</feature>
<feature type="transmembrane region" description="Helical" evidence="1">
    <location>
        <begin position="48"/>
        <end position="69"/>
    </location>
</feature>
<proteinExistence type="predicted"/>
<name>A0ABU3HUL9_9ACTN</name>
<evidence type="ECO:0000256" key="1">
    <source>
        <dbReference type="SAM" id="Phobius"/>
    </source>
</evidence>
<feature type="transmembrane region" description="Helical" evidence="1">
    <location>
        <begin position="117"/>
        <end position="137"/>
    </location>
</feature>
<dbReference type="EMBL" id="JAVSGH010000004">
    <property type="protein sequence ID" value="MDT3724385.1"/>
    <property type="molecule type" value="Genomic_DNA"/>
</dbReference>
<organism evidence="2 3">
    <name type="scientific">Streptomyces althioticus subsp. attaecolombicae</name>
    <dbReference type="NCBI Taxonomy" id="3075534"/>
    <lineage>
        <taxon>Bacteria</taxon>
        <taxon>Bacillati</taxon>
        <taxon>Actinomycetota</taxon>
        <taxon>Actinomycetes</taxon>
        <taxon>Kitasatosporales</taxon>
        <taxon>Streptomycetaceae</taxon>
        <taxon>Streptomyces</taxon>
        <taxon>Streptomyces althioticus group</taxon>
    </lineage>
</organism>
<evidence type="ECO:0000313" key="3">
    <source>
        <dbReference type="Proteomes" id="UP001181313"/>
    </source>
</evidence>
<keyword evidence="1" id="KW-1133">Transmembrane helix</keyword>
<dbReference type="RefSeq" id="WP_139118486.1">
    <property type="nucleotide sequence ID" value="NZ_JAVSGH010000004.1"/>
</dbReference>
<keyword evidence="3" id="KW-1185">Reference proteome</keyword>
<evidence type="ECO:0000313" key="2">
    <source>
        <dbReference type="EMBL" id="MDT3724385.1"/>
    </source>
</evidence>
<feature type="transmembrane region" description="Helical" evidence="1">
    <location>
        <begin position="12"/>
        <end position="36"/>
    </location>
</feature>
<sequence length="140" mass="15241">MPRSAPEGPSPLFLSLPTAAWLLVALAVTPLHVALMRWSMPTPKGKRSVSFIPAVLGPVLILYALVKGYSLSVTLYLYASVLLIFVVMIVPVRKWVAADILRQEQNPDVKVKLHGPSTAWIVCSMLVSITVVAGVWLSHT</sequence>
<keyword evidence="1" id="KW-0812">Transmembrane</keyword>
<dbReference type="Proteomes" id="UP001181313">
    <property type="component" value="Unassembled WGS sequence"/>
</dbReference>
<keyword evidence="1" id="KW-0472">Membrane</keyword>
<protein>
    <submittedName>
        <fullName evidence="2">Uncharacterized protein</fullName>
    </submittedName>
</protein>
<comment type="caution">
    <text evidence="2">The sequence shown here is derived from an EMBL/GenBank/DDBJ whole genome shotgun (WGS) entry which is preliminary data.</text>
</comment>
<accession>A0ABU3HUL9</accession>
<reference evidence="2" key="1">
    <citation type="submission" date="2024-05" db="EMBL/GenBank/DDBJ databases">
        <title>30 novel species of actinomycetes from the DSMZ collection.</title>
        <authorList>
            <person name="Nouioui I."/>
        </authorList>
    </citation>
    <scope>NUCLEOTIDE SEQUENCE</scope>
    <source>
        <strain evidence="2">DSM 41972</strain>
    </source>
</reference>